<dbReference type="InterPro" id="IPR024478">
    <property type="entry name" value="HlyB_4HB_MCP"/>
</dbReference>
<feature type="transmembrane region" description="Helical" evidence="6">
    <location>
        <begin position="206"/>
        <end position="229"/>
    </location>
</feature>
<proteinExistence type="inferred from homology"/>
<dbReference type="InterPro" id="IPR004089">
    <property type="entry name" value="MCPsignal_dom"/>
</dbReference>
<dbReference type="GO" id="GO:0006935">
    <property type="term" value="P:chemotaxis"/>
    <property type="evidence" value="ECO:0007669"/>
    <property type="project" value="UniProtKB-KW"/>
</dbReference>
<dbReference type="CDD" id="cd06225">
    <property type="entry name" value="HAMP"/>
    <property type="match status" value="1"/>
</dbReference>
<dbReference type="SMART" id="SM00304">
    <property type="entry name" value="HAMP"/>
    <property type="match status" value="1"/>
</dbReference>
<dbReference type="eggNOG" id="COG0840">
    <property type="taxonomic scope" value="Bacteria"/>
</dbReference>
<evidence type="ECO:0000256" key="2">
    <source>
        <dbReference type="ARBA" id="ARBA00029447"/>
    </source>
</evidence>
<dbReference type="PaxDb" id="610130-Closa_4244"/>
<dbReference type="CDD" id="cd11386">
    <property type="entry name" value="MCP_signal"/>
    <property type="match status" value="1"/>
</dbReference>
<dbReference type="PRINTS" id="PR00260">
    <property type="entry name" value="CHEMTRNSDUCR"/>
</dbReference>
<dbReference type="eggNOG" id="COG3850">
    <property type="taxonomic scope" value="Bacteria"/>
</dbReference>
<dbReference type="GO" id="GO:0007165">
    <property type="term" value="P:signal transduction"/>
    <property type="evidence" value="ECO:0007669"/>
    <property type="project" value="UniProtKB-KW"/>
</dbReference>
<dbReference type="Pfam" id="PF12729">
    <property type="entry name" value="4HB_MCP_1"/>
    <property type="match status" value="1"/>
</dbReference>
<keyword evidence="6" id="KW-1133">Transmembrane helix</keyword>
<evidence type="ECO:0000256" key="4">
    <source>
        <dbReference type="SAM" id="Coils"/>
    </source>
</evidence>
<keyword evidence="1" id="KW-0145">Chemotaxis</keyword>
<dbReference type="OrthoDB" id="9814363at2"/>
<protein>
    <submittedName>
        <fullName evidence="9">Methyl-accepting chemotaxis sensory transducer</fullName>
    </submittedName>
</protein>
<evidence type="ECO:0000256" key="6">
    <source>
        <dbReference type="SAM" id="Phobius"/>
    </source>
</evidence>
<evidence type="ECO:0000313" key="10">
    <source>
        <dbReference type="Proteomes" id="UP000001662"/>
    </source>
</evidence>
<dbReference type="GO" id="GO:0005886">
    <property type="term" value="C:plasma membrane"/>
    <property type="evidence" value="ECO:0007669"/>
    <property type="project" value="TreeGrafter"/>
</dbReference>
<dbReference type="AlphaFoldDB" id="D9R3M4"/>
<dbReference type="SMART" id="SM00283">
    <property type="entry name" value="MA"/>
    <property type="match status" value="1"/>
</dbReference>
<organism evidence="9 10">
    <name type="scientific">Lacrimispora saccharolytica (strain ATCC 35040 / DSM 2544 / NRCC 2533 / WM1)</name>
    <name type="common">Clostridium saccharolyticum</name>
    <dbReference type="NCBI Taxonomy" id="610130"/>
    <lineage>
        <taxon>Bacteria</taxon>
        <taxon>Bacillati</taxon>
        <taxon>Bacillota</taxon>
        <taxon>Clostridia</taxon>
        <taxon>Lachnospirales</taxon>
        <taxon>Lachnospiraceae</taxon>
        <taxon>Lacrimispora</taxon>
    </lineage>
</organism>
<dbReference type="Pfam" id="PF00672">
    <property type="entry name" value="HAMP"/>
    <property type="match status" value="1"/>
</dbReference>
<comment type="similarity">
    <text evidence="2">Belongs to the methyl-accepting chemotaxis (MCP) protein family.</text>
</comment>
<dbReference type="GO" id="GO:0004888">
    <property type="term" value="F:transmembrane signaling receptor activity"/>
    <property type="evidence" value="ECO:0007669"/>
    <property type="project" value="InterPro"/>
</dbReference>
<dbReference type="PANTHER" id="PTHR43531">
    <property type="entry name" value="PROTEIN ICFG"/>
    <property type="match status" value="1"/>
</dbReference>
<dbReference type="RefSeq" id="WP_013274797.1">
    <property type="nucleotide sequence ID" value="NC_014376.1"/>
</dbReference>
<feature type="transmembrane region" description="Helical" evidence="6">
    <location>
        <begin position="28"/>
        <end position="48"/>
    </location>
</feature>
<evidence type="ECO:0000259" key="8">
    <source>
        <dbReference type="PROSITE" id="PS50885"/>
    </source>
</evidence>
<dbReference type="Proteomes" id="UP000001662">
    <property type="component" value="Chromosome"/>
</dbReference>
<reference evidence="9" key="1">
    <citation type="submission" date="2010-07" db="EMBL/GenBank/DDBJ databases">
        <title>Complete sequence of Clostridium saccharolyticum WM1.</title>
        <authorList>
            <consortium name="US DOE Joint Genome Institute"/>
            <person name="Lucas S."/>
            <person name="Copeland A."/>
            <person name="Lapidus A."/>
            <person name="Cheng J.-F."/>
            <person name="Bruce D."/>
            <person name="Goodwin L."/>
            <person name="Pitluck S."/>
            <person name="Chertkov O."/>
            <person name="Detter J.C."/>
            <person name="Han C."/>
            <person name="Tapia R."/>
            <person name="Land M."/>
            <person name="Hauser L."/>
            <person name="Chang Y.-J."/>
            <person name="Jeffries C."/>
            <person name="Kyrpides N."/>
            <person name="Ivanova N."/>
            <person name="Mikhailova N."/>
            <person name="Mouttaki H."/>
            <person name="Lin L."/>
            <person name="Zhou J."/>
            <person name="Hemme C.L."/>
            <person name="Woyke T."/>
        </authorList>
    </citation>
    <scope>NUCLEOTIDE SEQUENCE [LARGE SCALE GENOMIC DNA]</scope>
    <source>
        <strain evidence="9">WM1</strain>
    </source>
</reference>
<feature type="compositionally biased region" description="Basic and acidic residues" evidence="5">
    <location>
        <begin position="568"/>
        <end position="588"/>
    </location>
</feature>
<dbReference type="SUPFAM" id="SSF58104">
    <property type="entry name" value="Methyl-accepting chemotaxis protein (MCP) signaling domain"/>
    <property type="match status" value="1"/>
</dbReference>
<evidence type="ECO:0000313" key="9">
    <source>
        <dbReference type="EMBL" id="ADL06745.1"/>
    </source>
</evidence>
<dbReference type="InterPro" id="IPR004090">
    <property type="entry name" value="Chemotax_Me-accpt_rcpt"/>
</dbReference>
<dbReference type="InterPro" id="IPR003660">
    <property type="entry name" value="HAMP_dom"/>
</dbReference>
<keyword evidence="4" id="KW-0175">Coiled coil</keyword>
<dbReference type="PROSITE" id="PS50111">
    <property type="entry name" value="CHEMOTAXIS_TRANSDUC_2"/>
    <property type="match status" value="1"/>
</dbReference>
<feature type="domain" description="Methyl-accepting transducer" evidence="7">
    <location>
        <begin position="333"/>
        <end position="562"/>
    </location>
</feature>
<dbReference type="Gene3D" id="1.10.287.950">
    <property type="entry name" value="Methyl-accepting chemotaxis protein"/>
    <property type="match status" value="1"/>
</dbReference>
<evidence type="ECO:0000256" key="3">
    <source>
        <dbReference type="PROSITE-ProRule" id="PRU00284"/>
    </source>
</evidence>
<dbReference type="EMBL" id="CP002109">
    <property type="protein sequence ID" value="ADL06745.1"/>
    <property type="molecule type" value="Genomic_DNA"/>
</dbReference>
<evidence type="ECO:0000259" key="7">
    <source>
        <dbReference type="PROSITE" id="PS50111"/>
    </source>
</evidence>
<dbReference type="Pfam" id="PF00015">
    <property type="entry name" value="MCPsignal"/>
    <property type="match status" value="1"/>
</dbReference>
<dbReference type="PANTHER" id="PTHR43531:SF11">
    <property type="entry name" value="METHYL-ACCEPTING CHEMOTAXIS PROTEIN 3"/>
    <property type="match status" value="1"/>
</dbReference>
<accession>D9R3M4</accession>
<dbReference type="STRING" id="610130.Closa_4244"/>
<dbReference type="PROSITE" id="PS50885">
    <property type="entry name" value="HAMP"/>
    <property type="match status" value="1"/>
</dbReference>
<name>D9R3M4_LACSW</name>
<feature type="region of interest" description="Disordered" evidence="5">
    <location>
        <begin position="551"/>
        <end position="607"/>
    </location>
</feature>
<evidence type="ECO:0000256" key="5">
    <source>
        <dbReference type="SAM" id="MobiDB-lite"/>
    </source>
</evidence>
<keyword evidence="6" id="KW-0472">Membrane</keyword>
<evidence type="ECO:0000256" key="1">
    <source>
        <dbReference type="ARBA" id="ARBA00022500"/>
    </source>
</evidence>
<dbReference type="Gene3D" id="1.10.8.500">
    <property type="entry name" value="HAMP domain in histidine kinase"/>
    <property type="match status" value="1"/>
</dbReference>
<dbReference type="HOGENOM" id="CLU_000445_107_16_9"/>
<dbReference type="InterPro" id="IPR051310">
    <property type="entry name" value="MCP_chemotaxis"/>
</dbReference>
<feature type="compositionally biased region" description="Low complexity" evidence="5">
    <location>
        <begin position="551"/>
        <end position="566"/>
    </location>
</feature>
<keyword evidence="3" id="KW-0807">Transducer</keyword>
<gene>
    <name evidence="9" type="ordered locus">Closa_4244</name>
</gene>
<keyword evidence="10" id="KW-1185">Reference proteome</keyword>
<feature type="coiled-coil region" evidence="4">
    <location>
        <begin position="87"/>
        <end position="114"/>
    </location>
</feature>
<feature type="domain" description="HAMP" evidence="8">
    <location>
        <begin position="231"/>
        <end position="283"/>
    </location>
</feature>
<sequence length="607" mass="66008">MKKQNTNVEGTLREKGSLLKNLSISKKLILGFGVMLLIIMASSALSALNTKNLGFQVKRYYRYTVPNTNSTWTMRSGLASAQKYLLQAVLDDDAQAIQENLTKAQEQEESAAAALEAFAKNQSSSARDQEIAQLNDLLAKAGTAREEISGLLLASSHGNTSKAYESYKNNYSPALDQAGEILLNFSKIQVQFATSQQQEAKTIIKAAWFTLSLSLLISLLFSLFITAVIRKAILVPVKEIELVYKEMAKGNLQTQITYESRDELGSMAESIRNTNAAITSYIRDITEKLNLLAQGDMRFSMDLDYIGDFEAIKNAIIKTVTSLNRTLIMIDAAAEQVNTGTEQVSSGAQQLAAGSTEQAASVEELSASIANITEQAEENSKNVAKATEYVKQTSDNVKNGGSHMKQLTKAMDNIGVFSDQITNITKVIEDIAFQTNILSLNAAIEAARAGTAGKGFSVVADEVRNLAAKSAEAAKQTAELIQNSVYAVQEGTQITQKTAQILEDIDKTTGYINDIVNKINGSASEQASSIEQIRLGLEQVSAVIQANAATAEENSASSEEMSAQANTLRDEVGKFRLEAEQRPGREPDQNTQRYDEDDSTDPVCQKY</sequence>
<keyword evidence="6" id="KW-0812">Transmembrane</keyword>
<dbReference type="KEGG" id="csh:Closa_4244"/>